<dbReference type="AlphaFoldDB" id="A0AAV6YNQ3"/>
<evidence type="ECO:0000313" key="1">
    <source>
        <dbReference type="EMBL" id="KAG8536879.1"/>
    </source>
</evidence>
<reference evidence="1" key="1">
    <citation type="thesis" date="2020" institute="ProQuest LLC" country="789 East Eisenhower Parkway, Ann Arbor, MI, USA">
        <title>Comparative Genomics and Chromosome Evolution.</title>
        <authorList>
            <person name="Mudd A.B."/>
        </authorList>
    </citation>
    <scope>NUCLEOTIDE SEQUENCE</scope>
    <source>
        <strain evidence="1">237g6f4</strain>
        <tissue evidence="1">Blood</tissue>
    </source>
</reference>
<dbReference type="Proteomes" id="UP000824782">
    <property type="component" value="Unassembled WGS sequence"/>
</dbReference>
<name>A0AAV6YNQ3_ENGPU</name>
<keyword evidence="2" id="KW-1185">Reference proteome</keyword>
<evidence type="ECO:0000313" key="2">
    <source>
        <dbReference type="Proteomes" id="UP000824782"/>
    </source>
</evidence>
<comment type="caution">
    <text evidence="1">The sequence shown here is derived from an EMBL/GenBank/DDBJ whole genome shotgun (WGS) entry which is preliminary data.</text>
</comment>
<dbReference type="EMBL" id="WNYA01036919">
    <property type="protein sequence ID" value="KAG8536879.1"/>
    <property type="molecule type" value="Genomic_DNA"/>
</dbReference>
<organism evidence="1 2">
    <name type="scientific">Engystomops pustulosus</name>
    <name type="common">Tungara frog</name>
    <name type="synonym">Physalaemus pustulosus</name>
    <dbReference type="NCBI Taxonomy" id="76066"/>
    <lineage>
        <taxon>Eukaryota</taxon>
        <taxon>Metazoa</taxon>
        <taxon>Chordata</taxon>
        <taxon>Craniata</taxon>
        <taxon>Vertebrata</taxon>
        <taxon>Euteleostomi</taxon>
        <taxon>Amphibia</taxon>
        <taxon>Batrachia</taxon>
        <taxon>Anura</taxon>
        <taxon>Neobatrachia</taxon>
        <taxon>Hyloidea</taxon>
        <taxon>Leptodactylidae</taxon>
        <taxon>Leiuperinae</taxon>
        <taxon>Engystomops</taxon>
    </lineage>
</organism>
<proteinExistence type="predicted"/>
<protein>
    <submittedName>
        <fullName evidence="1">Uncharacterized protein</fullName>
    </submittedName>
</protein>
<accession>A0AAV6YNQ3</accession>
<sequence>MLPLQAFSCSQPRNKAPVVTSEPGRGEWCVCSYLVLQPAGGGLQRRGVHKVMSGGAKGHSGGISLNAKFTKFIFC</sequence>
<gene>
    <name evidence="1" type="ORF">GDO81_025501</name>
</gene>